<evidence type="ECO:0000256" key="3">
    <source>
        <dbReference type="ARBA" id="ARBA00022576"/>
    </source>
</evidence>
<organism evidence="9 10">
    <name type="scientific">Paenibacillus kribbensis</name>
    <dbReference type="NCBI Taxonomy" id="172713"/>
    <lineage>
        <taxon>Bacteria</taxon>
        <taxon>Bacillati</taxon>
        <taxon>Bacillota</taxon>
        <taxon>Bacilli</taxon>
        <taxon>Bacillales</taxon>
        <taxon>Paenibacillaceae</taxon>
        <taxon>Paenibacillus</taxon>
    </lineage>
</organism>
<dbReference type="PANTHER" id="PTHR46577">
    <property type="entry name" value="HTH-TYPE TRANSCRIPTIONAL REGULATORY PROTEIN GABR"/>
    <property type="match status" value="1"/>
</dbReference>
<dbReference type="OrthoDB" id="9802601at2"/>
<dbReference type="InterPro" id="IPR015422">
    <property type="entry name" value="PyrdxlP-dep_Trfase_small"/>
</dbReference>
<dbReference type="Gene3D" id="1.10.10.10">
    <property type="entry name" value="Winged helix-like DNA-binding domain superfamily/Winged helix DNA-binding domain"/>
    <property type="match status" value="1"/>
</dbReference>
<keyword evidence="4" id="KW-0663">Pyridoxal phosphate</keyword>
<keyword evidence="3" id="KW-0808">Transferase</keyword>
<evidence type="ECO:0000256" key="4">
    <source>
        <dbReference type="ARBA" id="ARBA00022898"/>
    </source>
</evidence>
<dbReference type="KEGG" id="pkb:B4V02_18480"/>
<keyword evidence="7" id="KW-0804">Transcription</keyword>
<protein>
    <submittedName>
        <fullName evidence="9">GntR family transcriptional regulator</fullName>
    </submittedName>
</protein>
<keyword evidence="5" id="KW-0805">Transcription regulation</keyword>
<dbReference type="GO" id="GO:0008483">
    <property type="term" value="F:transaminase activity"/>
    <property type="evidence" value="ECO:0007669"/>
    <property type="project" value="UniProtKB-KW"/>
</dbReference>
<dbReference type="SMART" id="SM00345">
    <property type="entry name" value="HTH_GNTR"/>
    <property type="match status" value="1"/>
</dbReference>
<reference evidence="9 10" key="1">
    <citation type="submission" date="2017-03" db="EMBL/GenBank/DDBJ databases">
        <title>Complete genome sequence of Paenibacillus Kribbensis producing bioflocculants.</title>
        <authorList>
            <person name="Lee H.-G."/>
            <person name="Oh H.-M."/>
        </authorList>
    </citation>
    <scope>NUCLEOTIDE SEQUENCE [LARGE SCALE GENOMIC DNA]</scope>
    <source>
        <strain evidence="9 10">AM49</strain>
    </source>
</reference>
<proteinExistence type="inferred from homology"/>
<dbReference type="InterPro" id="IPR036388">
    <property type="entry name" value="WH-like_DNA-bd_sf"/>
</dbReference>
<dbReference type="PROSITE" id="PS50949">
    <property type="entry name" value="HTH_GNTR"/>
    <property type="match status" value="1"/>
</dbReference>
<comment type="similarity">
    <text evidence="2">In the C-terminal section; belongs to the class-I pyridoxal-phosphate-dependent aminotransferase family.</text>
</comment>
<dbReference type="CDD" id="cd00609">
    <property type="entry name" value="AAT_like"/>
    <property type="match status" value="1"/>
</dbReference>
<feature type="domain" description="HTH gntR-type" evidence="8">
    <location>
        <begin position="26"/>
        <end position="94"/>
    </location>
</feature>
<evidence type="ECO:0000256" key="5">
    <source>
        <dbReference type="ARBA" id="ARBA00023015"/>
    </source>
</evidence>
<dbReference type="InterPro" id="IPR015421">
    <property type="entry name" value="PyrdxlP-dep_Trfase_major"/>
</dbReference>
<dbReference type="GO" id="GO:0030170">
    <property type="term" value="F:pyridoxal phosphate binding"/>
    <property type="evidence" value="ECO:0007669"/>
    <property type="project" value="InterPro"/>
</dbReference>
<dbReference type="GO" id="GO:0003677">
    <property type="term" value="F:DNA binding"/>
    <property type="evidence" value="ECO:0007669"/>
    <property type="project" value="UniProtKB-KW"/>
</dbReference>
<dbReference type="Gene3D" id="3.90.1150.10">
    <property type="entry name" value="Aspartate Aminotransferase, domain 1"/>
    <property type="match status" value="1"/>
</dbReference>
<dbReference type="InterPro" id="IPR000524">
    <property type="entry name" value="Tscrpt_reg_HTH_GntR"/>
</dbReference>
<evidence type="ECO:0000256" key="6">
    <source>
        <dbReference type="ARBA" id="ARBA00023125"/>
    </source>
</evidence>
<dbReference type="EMBL" id="CP020028">
    <property type="protein sequence ID" value="ASR48545.1"/>
    <property type="molecule type" value="Genomic_DNA"/>
</dbReference>
<dbReference type="SUPFAM" id="SSF46785">
    <property type="entry name" value="Winged helix' DNA-binding domain"/>
    <property type="match status" value="1"/>
</dbReference>
<evidence type="ECO:0000313" key="10">
    <source>
        <dbReference type="Proteomes" id="UP000214666"/>
    </source>
</evidence>
<dbReference type="InterPro" id="IPR004839">
    <property type="entry name" value="Aminotransferase_I/II_large"/>
</dbReference>
<evidence type="ECO:0000256" key="7">
    <source>
        <dbReference type="ARBA" id="ARBA00023163"/>
    </source>
</evidence>
<dbReference type="InterPro" id="IPR036390">
    <property type="entry name" value="WH_DNA-bd_sf"/>
</dbReference>
<evidence type="ECO:0000256" key="2">
    <source>
        <dbReference type="ARBA" id="ARBA00005384"/>
    </source>
</evidence>
<comment type="cofactor">
    <cofactor evidence="1">
        <name>pyridoxal 5'-phosphate</name>
        <dbReference type="ChEBI" id="CHEBI:597326"/>
    </cofactor>
</comment>
<dbReference type="Gene3D" id="3.40.640.10">
    <property type="entry name" value="Type I PLP-dependent aspartate aminotransferase-like (Major domain)"/>
    <property type="match status" value="1"/>
</dbReference>
<gene>
    <name evidence="9" type="ORF">B4V02_18480</name>
</gene>
<dbReference type="AlphaFoldDB" id="A0A222WRC0"/>
<keyword evidence="6" id="KW-0238">DNA-binding</keyword>
<dbReference type="Pfam" id="PF00155">
    <property type="entry name" value="Aminotran_1_2"/>
    <property type="match status" value="1"/>
</dbReference>
<dbReference type="SUPFAM" id="SSF53383">
    <property type="entry name" value="PLP-dependent transferases"/>
    <property type="match status" value="1"/>
</dbReference>
<evidence type="ECO:0000259" key="8">
    <source>
        <dbReference type="PROSITE" id="PS50949"/>
    </source>
</evidence>
<dbReference type="InterPro" id="IPR051446">
    <property type="entry name" value="HTH_trans_reg/aminotransferase"/>
</dbReference>
<keyword evidence="10" id="KW-1185">Reference proteome</keyword>
<dbReference type="CDD" id="cd07377">
    <property type="entry name" value="WHTH_GntR"/>
    <property type="match status" value="1"/>
</dbReference>
<evidence type="ECO:0000313" key="9">
    <source>
        <dbReference type="EMBL" id="ASR48545.1"/>
    </source>
</evidence>
<dbReference type="InterPro" id="IPR015424">
    <property type="entry name" value="PyrdxlP-dep_Trfase"/>
</dbReference>
<dbReference type="RefSeq" id="WP_094155890.1">
    <property type="nucleotide sequence ID" value="NZ_CP020028.1"/>
</dbReference>
<sequence>MGKNNSELLFSTERVSTEHVSTDQSLKLYEQVIHYVIVRIDRGDWPADVKLPSVRSLAQELGVHRLTVFRAYQELKQQGRIYVKDKSGYYAHASHATGLKKFAAYSECSSIQRGLYSESAHAADDPSVSAWRGMDGLTRVQSVNADFQFSKALIDPSLLPNRYWGELMVQVFEKHPKVAATYSSVQGDAELRAAMAQHFSADKHFALSTDEVLITSGAQQAIDLISRSLIRTGDRVLIERPAYGPAMEIFRRQGARLTMTDIRPEGYDMDQIEWCMKTEKPRLFYMNPTFHNPTGFTVPDEQRKQLPELAERYGCLIVEDDSTYDISFGQKPPSPIFAYDISGSVVYIRSYSKYVAPGLRIAAVACRRQLMHSLLSVKALVDNGSPLLNQKLFLQYFQSPRMQQHIKKLCIALQIRKETMEDCLRDSGWTWTSPSGGLSLWLQLPSELKPNELLAKSIQESISFVPGNVFDPVGAEGKTHIRLSYSYANELQIQEGISRLLRISQSM</sequence>
<dbReference type="PRINTS" id="PR00035">
    <property type="entry name" value="HTHGNTR"/>
</dbReference>
<name>A0A222WRC0_9BACL</name>
<evidence type="ECO:0000256" key="1">
    <source>
        <dbReference type="ARBA" id="ARBA00001933"/>
    </source>
</evidence>
<dbReference type="PANTHER" id="PTHR46577:SF2">
    <property type="entry name" value="TRANSCRIPTIONAL REGULATORY PROTEIN"/>
    <property type="match status" value="1"/>
</dbReference>
<dbReference type="GO" id="GO:0003700">
    <property type="term" value="F:DNA-binding transcription factor activity"/>
    <property type="evidence" value="ECO:0007669"/>
    <property type="project" value="InterPro"/>
</dbReference>
<keyword evidence="3" id="KW-0032">Aminotransferase</keyword>
<dbReference type="Proteomes" id="UP000214666">
    <property type="component" value="Chromosome"/>
</dbReference>
<dbReference type="Pfam" id="PF00392">
    <property type="entry name" value="GntR"/>
    <property type="match status" value="1"/>
</dbReference>
<accession>A0A222WRC0</accession>